<keyword evidence="6" id="KW-1003">Cell membrane</keyword>
<evidence type="ECO:0000256" key="11">
    <source>
        <dbReference type="ARBA" id="ARBA00023136"/>
    </source>
</evidence>
<dbReference type="InterPro" id="IPR005837">
    <property type="entry name" value="FliP"/>
</dbReference>
<feature type="transmembrane region" description="Helical" evidence="14">
    <location>
        <begin position="214"/>
        <end position="234"/>
    </location>
</feature>
<keyword evidence="10 14" id="KW-1133">Transmembrane helix</keyword>
<keyword evidence="8" id="KW-1005">Bacterial flagellum biogenesis</keyword>
<dbReference type="InterPro" id="IPR005838">
    <property type="entry name" value="T3SS_IM_P"/>
</dbReference>
<dbReference type="GO" id="GO:0009306">
    <property type="term" value="P:protein secretion"/>
    <property type="evidence" value="ECO:0007669"/>
    <property type="project" value="InterPro"/>
</dbReference>
<evidence type="ECO:0000256" key="5">
    <source>
        <dbReference type="ARBA" id="ARBA00022448"/>
    </source>
</evidence>
<keyword evidence="15" id="KW-0732">Signal</keyword>
<dbReference type="Proteomes" id="UP001142610">
    <property type="component" value="Unassembled WGS sequence"/>
</dbReference>
<feature type="transmembrane region" description="Helical" evidence="14">
    <location>
        <begin position="44"/>
        <end position="77"/>
    </location>
</feature>
<comment type="subcellular location">
    <subcellularLocation>
        <location evidence="1">Bacterial flagellum basal body</location>
    </subcellularLocation>
    <subcellularLocation>
        <location evidence="2">Cell membrane</location>
        <topology evidence="2">Multi-pass membrane protein</topology>
    </subcellularLocation>
</comment>
<dbReference type="PRINTS" id="PR00951">
    <property type="entry name" value="FLGBIOSNFLIP"/>
</dbReference>
<dbReference type="PRINTS" id="PR01302">
    <property type="entry name" value="TYPE3IMPPROT"/>
</dbReference>
<keyword evidence="16" id="KW-0966">Cell projection</keyword>
<dbReference type="GO" id="GO:0044781">
    <property type="term" value="P:bacterial-type flagellum organization"/>
    <property type="evidence" value="ECO:0007669"/>
    <property type="project" value="UniProtKB-KW"/>
</dbReference>
<dbReference type="AlphaFoldDB" id="A0A9X2LBJ3"/>
<dbReference type="EMBL" id="JANIBC010000005">
    <property type="protein sequence ID" value="MCQ8185527.1"/>
    <property type="molecule type" value="Genomic_DNA"/>
</dbReference>
<sequence>MKRLAINAGLVTLVLLALMIAPEASAQAVTLDLGDEGASYSGRLIQLFLAVTVLSLAPGILVMTTSFIRIVVVFSLLRSAIGLQQAPPNMVLIALALFLTGFIMAPTFEESWNNGVVPMMEDQVDTGTGLRQATLPLQRFMAAQTEPDDLLFFENLAARQMDELPEDTLPAGMMTDQEIEEMLYPGRAADPDLPPLSQLVPAFMISELTRAFEIGFLLMMPFLVIDLAVAAILMSMGMMMLPPQTVSLSMKIIFFVLIDGWRLLSESLVMSFF</sequence>
<keyword evidence="16" id="KW-0282">Flagellum</keyword>
<feature type="transmembrane region" description="Helical" evidence="14">
    <location>
        <begin position="246"/>
        <end position="264"/>
    </location>
</feature>
<organism evidence="16 17">
    <name type="scientific">Parvularcula maris</name>
    <dbReference type="NCBI Taxonomy" id="2965077"/>
    <lineage>
        <taxon>Bacteria</taxon>
        <taxon>Pseudomonadati</taxon>
        <taxon>Pseudomonadota</taxon>
        <taxon>Alphaproteobacteria</taxon>
        <taxon>Parvularculales</taxon>
        <taxon>Parvularculaceae</taxon>
        <taxon>Parvularcula</taxon>
    </lineage>
</organism>
<evidence type="ECO:0000256" key="14">
    <source>
        <dbReference type="SAM" id="Phobius"/>
    </source>
</evidence>
<dbReference type="PROSITE" id="PS01060">
    <property type="entry name" value="FLIP_1"/>
    <property type="match status" value="1"/>
</dbReference>
<dbReference type="PANTHER" id="PTHR30587:SF0">
    <property type="entry name" value="FLAGELLAR BIOSYNTHETIC PROTEIN FLIP"/>
    <property type="match status" value="1"/>
</dbReference>
<reference evidence="16" key="1">
    <citation type="submission" date="2022-07" db="EMBL/GenBank/DDBJ databases">
        <title>Parvularcula maris sp. nov., an algicidal bacterium isolated from seawater.</title>
        <authorList>
            <person name="Li F."/>
        </authorList>
    </citation>
    <scope>NUCLEOTIDE SEQUENCE</scope>
    <source>
        <strain evidence="16">BGMRC 0090</strain>
    </source>
</reference>
<keyword evidence="5" id="KW-0813">Transport</keyword>
<comment type="caution">
    <text evidence="16">The sequence shown here is derived from an EMBL/GenBank/DDBJ whole genome shotgun (WGS) entry which is preliminary data.</text>
</comment>
<evidence type="ECO:0000256" key="4">
    <source>
        <dbReference type="ARBA" id="ARBA00021714"/>
    </source>
</evidence>
<protein>
    <recommendedName>
        <fullName evidence="4">Flagellar biosynthetic protein FliP</fullName>
    </recommendedName>
</protein>
<evidence type="ECO:0000256" key="10">
    <source>
        <dbReference type="ARBA" id="ARBA00022989"/>
    </source>
</evidence>
<accession>A0A9X2LBJ3</accession>
<evidence type="ECO:0000313" key="17">
    <source>
        <dbReference type="Proteomes" id="UP001142610"/>
    </source>
</evidence>
<dbReference type="PANTHER" id="PTHR30587">
    <property type="entry name" value="FLAGELLAR BIOSYNTHETIC PROTEIN FLIP"/>
    <property type="match status" value="1"/>
</dbReference>
<gene>
    <name evidence="16" type="ORF">NOG11_08970</name>
</gene>
<evidence type="ECO:0000313" key="16">
    <source>
        <dbReference type="EMBL" id="MCQ8185527.1"/>
    </source>
</evidence>
<evidence type="ECO:0000256" key="7">
    <source>
        <dbReference type="ARBA" id="ARBA00022692"/>
    </source>
</evidence>
<keyword evidence="13" id="KW-1006">Bacterial flagellum protein export</keyword>
<evidence type="ECO:0000256" key="8">
    <source>
        <dbReference type="ARBA" id="ARBA00022795"/>
    </source>
</evidence>
<feature type="chain" id="PRO_5040963027" description="Flagellar biosynthetic protein FliP" evidence="15">
    <location>
        <begin position="27"/>
        <end position="273"/>
    </location>
</feature>
<evidence type="ECO:0000256" key="15">
    <source>
        <dbReference type="SAM" id="SignalP"/>
    </source>
</evidence>
<keyword evidence="9" id="KW-0653">Protein transport</keyword>
<keyword evidence="16" id="KW-0969">Cilium</keyword>
<feature type="signal peptide" evidence="15">
    <location>
        <begin position="1"/>
        <end position="26"/>
    </location>
</feature>
<evidence type="ECO:0000256" key="9">
    <source>
        <dbReference type="ARBA" id="ARBA00022927"/>
    </source>
</evidence>
<keyword evidence="17" id="KW-1185">Reference proteome</keyword>
<evidence type="ECO:0000256" key="2">
    <source>
        <dbReference type="ARBA" id="ARBA00004651"/>
    </source>
</evidence>
<name>A0A9X2LBJ3_9PROT</name>
<keyword evidence="12" id="KW-0975">Bacterial flagellum</keyword>
<dbReference type="GO" id="GO:0009425">
    <property type="term" value="C:bacterial-type flagellum basal body"/>
    <property type="evidence" value="ECO:0007669"/>
    <property type="project" value="UniProtKB-SubCell"/>
</dbReference>
<dbReference type="RefSeq" id="WP_256619415.1">
    <property type="nucleotide sequence ID" value="NZ_JANIBC010000005.1"/>
</dbReference>
<comment type="similarity">
    <text evidence="3">Belongs to the FliP/MopC/SpaP family.</text>
</comment>
<dbReference type="GO" id="GO:0005886">
    <property type="term" value="C:plasma membrane"/>
    <property type="evidence" value="ECO:0007669"/>
    <property type="project" value="UniProtKB-SubCell"/>
</dbReference>
<evidence type="ECO:0000256" key="1">
    <source>
        <dbReference type="ARBA" id="ARBA00004117"/>
    </source>
</evidence>
<dbReference type="Pfam" id="PF00813">
    <property type="entry name" value="FliP"/>
    <property type="match status" value="1"/>
</dbReference>
<evidence type="ECO:0000256" key="6">
    <source>
        <dbReference type="ARBA" id="ARBA00022475"/>
    </source>
</evidence>
<keyword evidence="11 14" id="KW-0472">Membrane</keyword>
<evidence type="ECO:0000256" key="3">
    <source>
        <dbReference type="ARBA" id="ARBA00006257"/>
    </source>
</evidence>
<proteinExistence type="inferred from homology"/>
<feature type="transmembrane region" description="Helical" evidence="14">
    <location>
        <begin position="89"/>
        <end position="108"/>
    </location>
</feature>
<keyword evidence="7 14" id="KW-0812">Transmembrane</keyword>
<evidence type="ECO:0000256" key="13">
    <source>
        <dbReference type="ARBA" id="ARBA00023225"/>
    </source>
</evidence>
<evidence type="ECO:0000256" key="12">
    <source>
        <dbReference type="ARBA" id="ARBA00023143"/>
    </source>
</evidence>